<evidence type="ECO:0000256" key="6">
    <source>
        <dbReference type="SAM" id="Coils"/>
    </source>
</evidence>
<dbReference type="PANTHER" id="PTHR31358">
    <property type="entry name" value="PROTEIN WVD2-LIKE 4"/>
    <property type="match status" value="1"/>
</dbReference>
<feature type="coiled-coil region" evidence="6">
    <location>
        <begin position="225"/>
        <end position="259"/>
    </location>
</feature>
<keyword evidence="5" id="KW-0206">Cytoskeleton</keyword>
<feature type="compositionally biased region" description="Low complexity" evidence="7">
    <location>
        <begin position="331"/>
        <end position="340"/>
    </location>
</feature>
<dbReference type="AlphaFoldDB" id="J3LAN1"/>
<evidence type="ECO:0000256" key="5">
    <source>
        <dbReference type="ARBA" id="ARBA00023212"/>
    </source>
</evidence>
<keyword evidence="10" id="KW-1185">Reference proteome</keyword>
<dbReference type="Pfam" id="PF06886">
    <property type="entry name" value="TPX2"/>
    <property type="match status" value="1"/>
</dbReference>
<feature type="region of interest" description="Disordered" evidence="7">
    <location>
        <begin position="17"/>
        <end position="212"/>
    </location>
</feature>
<evidence type="ECO:0000313" key="10">
    <source>
        <dbReference type="Proteomes" id="UP000006038"/>
    </source>
</evidence>
<evidence type="ECO:0000256" key="7">
    <source>
        <dbReference type="SAM" id="MobiDB-lite"/>
    </source>
</evidence>
<name>J3LAN1_ORYBR</name>
<dbReference type="HOGENOM" id="CLU_043732_0_0_1"/>
<dbReference type="InterPro" id="IPR027329">
    <property type="entry name" value="TPX2_C"/>
</dbReference>
<comment type="subcellular location">
    <subcellularLocation>
        <location evidence="1">Cytoplasm</location>
        <location evidence="1">Cytoskeleton</location>
    </subcellularLocation>
</comment>
<keyword evidence="4" id="KW-0493">Microtubule</keyword>
<feature type="compositionally biased region" description="Polar residues" evidence="7">
    <location>
        <begin position="118"/>
        <end position="130"/>
    </location>
</feature>
<accession>J3LAN1</accession>
<dbReference type="EnsemblPlants" id="OB02G16980.1">
    <property type="protein sequence ID" value="OB02G16980.1"/>
    <property type="gene ID" value="OB02G16980"/>
</dbReference>
<dbReference type="Proteomes" id="UP000006038">
    <property type="component" value="Unassembled WGS sequence"/>
</dbReference>
<evidence type="ECO:0000256" key="1">
    <source>
        <dbReference type="ARBA" id="ARBA00004245"/>
    </source>
</evidence>
<dbReference type="STRING" id="4533.J3LAN1"/>
<dbReference type="Gramene" id="OB02G16980.1">
    <property type="protein sequence ID" value="OB02G16980.1"/>
    <property type="gene ID" value="OB02G16980"/>
</dbReference>
<keyword evidence="6" id="KW-0175">Coiled coil</keyword>
<sequence>MDDTIADAAGALAIEKRVNGQPALADSMEEHEEPHEVQANGDHSGESDVINPPEEGGGEAEATSHLDGKKPRPAKGTQGHGPKVVKSRSPKSGGEGQARRSTPSSSISKAPIARVSHADSSTGSKTNGDSSVDKNRTEKNEARSGTKETSLEDSNVAEYPKVTYAVILNHTKSREKRKTQKPLGQNSSVKKDEEQNSESRKAAGTPAYGFSFKCDERAEKRKEFYSKLEEKIHARELEINNLQAKSKEAEEAELRMLRKSLNFKATPMPSFYQEPTPPKIELKKIPPTRPRSPKLGRSKNKSAGETEETVTPPGRTARLSLDEKVSQNGVKKANPSNAAKKPQRKSLPKLPSEESGSPDPSHLKNTESNTDNIQEPGSPTTQQHETELNIGISESIQDGIAPVAQELDEQIAV</sequence>
<dbReference type="GO" id="GO:0005874">
    <property type="term" value="C:microtubule"/>
    <property type="evidence" value="ECO:0007669"/>
    <property type="project" value="UniProtKB-KW"/>
</dbReference>
<dbReference type="OMA" id="HGPKAIK"/>
<evidence type="ECO:0000259" key="8">
    <source>
        <dbReference type="Pfam" id="PF06886"/>
    </source>
</evidence>
<feature type="compositionally biased region" description="Basic and acidic residues" evidence="7">
    <location>
        <begin position="131"/>
        <end position="150"/>
    </location>
</feature>
<proteinExistence type="inferred from homology"/>
<feature type="domain" description="TPX2 C-terminal" evidence="8">
    <location>
        <begin position="210"/>
        <end position="281"/>
    </location>
</feature>
<feature type="compositionally biased region" description="Basic residues" evidence="7">
    <location>
        <begin position="171"/>
        <end position="180"/>
    </location>
</feature>
<feature type="compositionally biased region" description="Polar residues" evidence="7">
    <location>
        <begin position="366"/>
        <end position="383"/>
    </location>
</feature>
<reference evidence="9" key="1">
    <citation type="submission" date="2013-04" db="UniProtKB">
        <authorList>
            <consortium name="EnsemblPlants"/>
        </authorList>
    </citation>
    <scope>IDENTIFICATION</scope>
</reference>
<comment type="similarity">
    <text evidence="2">Belongs to the TPX2 family.</text>
</comment>
<organism evidence="9">
    <name type="scientific">Oryza brachyantha</name>
    <name type="common">malo sina</name>
    <dbReference type="NCBI Taxonomy" id="4533"/>
    <lineage>
        <taxon>Eukaryota</taxon>
        <taxon>Viridiplantae</taxon>
        <taxon>Streptophyta</taxon>
        <taxon>Embryophyta</taxon>
        <taxon>Tracheophyta</taxon>
        <taxon>Spermatophyta</taxon>
        <taxon>Magnoliopsida</taxon>
        <taxon>Liliopsida</taxon>
        <taxon>Poales</taxon>
        <taxon>Poaceae</taxon>
        <taxon>BOP clade</taxon>
        <taxon>Oryzoideae</taxon>
        <taxon>Oryzeae</taxon>
        <taxon>Oryzinae</taxon>
        <taxon>Oryza</taxon>
    </lineage>
</organism>
<feature type="region of interest" description="Disordered" evidence="7">
    <location>
        <begin position="261"/>
        <end position="394"/>
    </location>
</feature>
<evidence type="ECO:0000256" key="4">
    <source>
        <dbReference type="ARBA" id="ARBA00022701"/>
    </source>
</evidence>
<dbReference type="GO" id="GO:0008017">
    <property type="term" value="F:microtubule binding"/>
    <property type="evidence" value="ECO:0007669"/>
    <property type="project" value="InterPro"/>
</dbReference>
<evidence type="ECO:0000313" key="9">
    <source>
        <dbReference type="EnsemblPlants" id="OB02G16980.1"/>
    </source>
</evidence>
<dbReference type="InterPro" id="IPR044833">
    <property type="entry name" value="WDL5/6"/>
</dbReference>
<feature type="compositionally biased region" description="Basic and acidic residues" evidence="7">
    <location>
        <begin position="189"/>
        <end position="201"/>
    </location>
</feature>
<feature type="compositionally biased region" description="Polar residues" evidence="7">
    <location>
        <begin position="99"/>
        <end position="108"/>
    </location>
</feature>
<feature type="compositionally biased region" description="Basic residues" evidence="7">
    <location>
        <begin position="291"/>
        <end position="300"/>
    </location>
</feature>
<dbReference type="PANTHER" id="PTHR31358:SF29">
    <property type="entry name" value="PROTEIN WVD2-LIKE 5-RELATED"/>
    <property type="match status" value="1"/>
</dbReference>
<protein>
    <recommendedName>
        <fullName evidence="8">TPX2 C-terminal domain-containing protein</fullName>
    </recommendedName>
</protein>
<evidence type="ECO:0000256" key="3">
    <source>
        <dbReference type="ARBA" id="ARBA00022490"/>
    </source>
</evidence>
<dbReference type="eggNOG" id="ENOG502REWY">
    <property type="taxonomic scope" value="Eukaryota"/>
</dbReference>
<evidence type="ECO:0000256" key="2">
    <source>
        <dbReference type="ARBA" id="ARBA00005885"/>
    </source>
</evidence>
<keyword evidence="3" id="KW-0963">Cytoplasm</keyword>